<keyword evidence="4" id="KW-1185">Reference proteome</keyword>
<feature type="domain" description="Peptidoglycan binding-like" evidence="2">
    <location>
        <begin position="304"/>
        <end position="359"/>
    </location>
</feature>
<keyword evidence="3" id="KW-0378">Hydrolase</keyword>
<feature type="compositionally biased region" description="Polar residues" evidence="1">
    <location>
        <begin position="156"/>
        <end position="169"/>
    </location>
</feature>
<feature type="compositionally biased region" description="Acidic residues" evidence="1">
    <location>
        <begin position="85"/>
        <end position="102"/>
    </location>
</feature>
<dbReference type="SUPFAM" id="SSF47090">
    <property type="entry name" value="PGBD-like"/>
    <property type="match status" value="6"/>
</dbReference>
<evidence type="ECO:0000256" key="1">
    <source>
        <dbReference type="SAM" id="MobiDB-lite"/>
    </source>
</evidence>
<dbReference type="EMBL" id="FOTR01000011">
    <property type="protein sequence ID" value="SFM27161.1"/>
    <property type="molecule type" value="Genomic_DNA"/>
</dbReference>
<feature type="compositionally biased region" description="Basic and acidic residues" evidence="1">
    <location>
        <begin position="103"/>
        <end position="114"/>
    </location>
</feature>
<dbReference type="InterPro" id="IPR002477">
    <property type="entry name" value="Peptidoglycan-bd-like"/>
</dbReference>
<feature type="domain" description="Peptidoglycan binding-like" evidence="2">
    <location>
        <begin position="511"/>
        <end position="566"/>
    </location>
</feature>
<reference evidence="4" key="1">
    <citation type="submission" date="2016-10" db="EMBL/GenBank/DDBJ databases">
        <authorList>
            <person name="Varghese N."/>
            <person name="Submissions S."/>
        </authorList>
    </citation>
    <scope>NUCLEOTIDE SEQUENCE [LARGE SCALE GENOMIC DNA]</scope>
    <source>
        <strain evidence="4">CGMCC 1.4250</strain>
    </source>
</reference>
<accession>A0A1I4PH83</accession>
<organism evidence="3 4">
    <name type="scientific">Gracilibacillus orientalis</name>
    <dbReference type="NCBI Taxonomy" id="334253"/>
    <lineage>
        <taxon>Bacteria</taxon>
        <taxon>Bacillati</taxon>
        <taxon>Bacillota</taxon>
        <taxon>Bacilli</taxon>
        <taxon>Bacillales</taxon>
        <taxon>Bacillaceae</taxon>
        <taxon>Gracilibacillus</taxon>
    </lineage>
</organism>
<dbReference type="InterPro" id="IPR036366">
    <property type="entry name" value="PGBDSf"/>
</dbReference>
<feature type="compositionally biased region" description="Acidic residues" evidence="1">
    <location>
        <begin position="37"/>
        <end position="77"/>
    </location>
</feature>
<proteinExistence type="predicted"/>
<dbReference type="RefSeq" id="WP_091485111.1">
    <property type="nucleotide sequence ID" value="NZ_FOTR01000011.1"/>
</dbReference>
<name>A0A1I4PH83_9BACI</name>
<feature type="compositionally biased region" description="Acidic residues" evidence="1">
    <location>
        <begin position="115"/>
        <end position="124"/>
    </location>
</feature>
<protein>
    <submittedName>
        <fullName evidence="3">Peptidoglycan-binding (PGRP) domain of peptidoglycan hydrolases-containing protein</fullName>
    </submittedName>
</protein>
<feature type="domain" description="Peptidoglycan binding-like" evidence="2">
    <location>
        <begin position="373"/>
        <end position="428"/>
    </location>
</feature>
<evidence type="ECO:0000313" key="4">
    <source>
        <dbReference type="Proteomes" id="UP000198565"/>
    </source>
</evidence>
<dbReference type="Gene3D" id="1.10.101.10">
    <property type="entry name" value="PGBD-like superfamily/PGBD"/>
    <property type="match status" value="6"/>
</dbReference>
<evidence type="ECO:0000259" key="2">
    <source>
        <dbReference type="Pfam" id="PF01471"/>
    </source>
</evidence>
<feature type="domain" description="Peptidoglycan binding-like" evidence="2">
    <location>
        <begin position="442"/>
        <end position="497"/>
    </location>
</feature>
<feature type="domain" description="Peptidoglycan binding-like" evidence="2">
    <location>
        <begin position="235"/>
        <end position="290"/>
    </location>
</feature>
<dbReference type="Proteomes" id="UP000198565">
    <property type="component" value="Unassembled WGS sequence"/>
</dbReference>
<dbReference type="GO" id="GO:0016787">
    <property type="term" value="F:hydrolase activity"/>
    <property type="evidence" value="ECO:0007669"/>
    <property type="project" value="UniProtKB-KW"/>
</dbReference>
<feature type="domain" description="Peptidoglycan binding-like" evidence="2">
    <location>
        <begin position="172"/>
        <end position="221"/>
    </location>
</feature>
<gene>
    <name evidence="3" type="ORF">SAMN04487943_11175</name>
</gene>
<feature type="region of interest" description="Disordered" evidence="1">
    <location>
        <begin position="36"/>
        <end position="169"/>
    </location>
</feature>
<dbReference type="STRING" id="334253.SAMN04487943_11175"/>
<dbReference type="PANTHER" id="PTHR41533">
    <property type="entry name" value="L,D-TRANSPEPTIDASE HI_1667-RELATED"/>
    <property type="match status" value="1"/>
</dbReference>
<sequence length="599" mass="67961">MQIQLNRVLVTLAIIVVLLVANVSISMDAVLANTSEEVTEDVVENEEEQETTSETNQEETNDSENDEVKEETSEDTESSDKSSEEDVDEESSEVEEEEDKESEEATHSEEKENAEVTEETEEDTSTSKENTENETSEENTEDDTSSEDETEEPSTFSAEATTMQDTSWVTPFKEDLTRLGFGGMNINDTYGNFTAKRVGEFQAYYGLNVNKEADEATLAKLDDILSSPFQKGETHEDTIELKKLLTWLGYGNMNINEIYGSFTETRVQQFQRDHGLKDHGIADEPTWNKLREIVDTVFQVGNEHPGVVELKRNLTTLGFGNMNINEVYGNFTETRVRQFQANYGLSATGQVDQKTLKKIDELLKVSFYQGKTDSDVVSLKEGLTKVGFGNMNINEIYGNFTETRVSQFQDYYGLRATGVADPQTVEKLNQVVNSPFQEGETHENTIELKNLLTWLGYGNMNINEIYGSFTETRVRQFQRDHGLKDNGIADEQTWNLLSEMIDTVFQVGNEHPGVVELKRKLTTLGFGNMNINEVYGNFTETRVRQFQDYYGLRVTGVADYQTVELLYEIADSPFQEGETHDDTIELKRLLTWLGYGNNW</sequence>
<dbReference type="AlphaFoldDB" id="A0A1I4PH83"/>
<dbReference type="PANTHER" id="PTHR41533:SF1">
    <property type="entry name" value="L,D-TRANSPEPTIDASE YCBB-RELATED"/>
    <property type="match status" value="1"/>
</dbReference>
<dbReference type="Pfam" id="PF01471">
    <property type="entry name" value="PG_binding_1"/>
    <property type="match status" value="6"/>
</dbReference>
<dbReference type="InterPro" id="IPR052905">
    <property type="entry name" value="LD-transpeptidase_YkuD-like"/>
</dbReference>
<feature type="compositionally biased region" description="Acidic residues" evidence="1">
    <location>
        <begin position="132"/>
        <end position="152"/>
    </location>
</feature>
<evidence type="ECO:0000313" key="3">
    <source>
        <dbReference type="EMBL" id="SFM27161.1"/>
    </source>
</evidence>
<dbReference type="InterPro" id="IPR036365">
    <property type="entry name" value="PGBD-like_sf"/>
</dbReference>
<dbReference type="OrthoDB" id="9798386at2"/>